<dbReference type="GO" id="GO:0042575">
    <property type="term" value="C:DNA polymerase complex"/>
    <property type="evidence" value="ECO:0007669"/>
    <property type="project" value="UniProtKB-ARBA"/>
</dbReference>
<dbReference type="Gene3D" id="3.10.10.10">
    <property type="entry name" value="HIV Type 1 Reverse Transcriptase, subunit A, domain 1"/>
    <property type="match status" value="1"/>
</dbReference>
<evidence type="ECO:0000256" key="2">
    <source>
        <dbReference type="SAM" id="MobiDB-lite"/>
    </source>
</evidence>
<gene>
    <name evidence="5" type="ORF">CAMP_LOCUS516</name>
</gene>
<evidence type="ECO:0000313" key="6">
    <source>
        <dbReference type="Proteomes" id="UP001152747"/>
    </source>
</evidence>
<dbReference type="PANTHER" id="PTHR47331">
    <property type="entry name" value="PHD-TYPE DOMAIN-CONTAINING PROTEIN"/>
    <property type="match status" value="1"/>
</dbReference>
<feature type="domain" description="Integrase catalytic" evidence="4">
    <location>
        <begin position="1470"/>
        <end position="1658"/>
    </location>
</feature>
<dbReference type="Proteomes" id="UP001152747">
    <property type="component" value="Unassembled WGS sequence"/>
</dbReference>
<dbReference type="Pfam" id="PF05380">
    <property type="entry name" value="Peptidase_A17"/>
    <property type="match status" value="1"/>
</dbReference>
<evidence type="ECO:0000259" key="4">
    <source>
        <dbReference type="PROSITE" id="PS50994"/>
    </source>
</evidence>
<dbReference type="InterPro" id="IPR043502">
    <property type="entry name" value="DNA/RNA_pol_sf"/>
</dbReference>
<proteinExistence type="predicted"/>
<feature type="compositionally biased region" description="Low complexity" evidence="2">
    <location>
        <begin position="344"/>
        <end position="357"/>
    </location>
</feature>
<feature type="region of interest" description="Disordered" evidence="2">
    <location>
        <begin position="117"/>
        <end position="139"/>
    </location>
</feature>
<name>A0A9P1I1G0_9PELO</name>
<dbReference type="InterPro" id="IPR043128">
    <property type="entry name" value="Rev_trsase/Diguanyl_cyclase"/>
</dbReference>
<dbReference type="Pfam" id="PF18701">
    <property type="entry name" value="DUF5641"/>
    <property type="match status" value="1"/>
</dbReference>
<dbReference type="InterPro" id="IPR009878">
    <property type="entry name" value="Phlebovirus_G2_fusion"/>
</dbReference>
<feature type="coiled-coil region" evidence="1">
    <location>
        <begin position="40"/>
        <end position="96"/>
    </location>
</feature>
<feature type="compositionally biased region" description="Polar residues" evidence="2">
    <location>
        <begin position="117"/>
        <end position="134"/>
    </location>
</feature>
<feature type="transmembrane region" description="Helical" evidence="3">
    <location>
        <begin position="1974"/>
        <end position="1994"/>
    </location>
</feature>
<dbReference type="PANTHER" id="PTHR47331:SF1">
    <property type="entry name" value="GAG-LIKE PROTEIN"/>
    <property type="match status" value="1"/>
</dbReference>
<dbReference type="InterPro" id="IPR012337">
    <property type="entry name" value="RNaseH-like_sf"/>
</dbReference>
<feature type="compositionally biased region" description="Basic and acidic residues" evidence="2">
    <location>
        <begin position="329"/>
        <end position="338"/>
    </location>
</feature>
<dbReference type="PROSITE" id="PS50994">
    <property type="entry name" value="INTEGRASE"/>
    <property type="match status" value="1"/>
</dbReference>
<keyword evidence="3" id="KW-0812">Transmembrane</keyword>
<dbReference type="InterPro" id="IPR005312">
    <property type="entry name" value="DUF1759"/>
</dbReference>
<evidence type="ECO:0000256" key="3">
    <source>
        <dbReference type="SAM" id="Phobius"/>
    </source>
</evidence>
<dbReference type="Gene3D" id="1.10.340.70">
    <property type="match status" value="1"/>
</dbReference>
<evidence type="ECO:0000313" key="5">
    <source>
        <dbReference type="EMBL" id="CAI5437879.1"/>
    </source>
</evidence>
<dbReference type="Pfam" id="PF17921">
    <property type="entry name" value="Integrase_H2C2"/>
    <property type="match status" value="1"/>
</dbReference>
<dbReference type="Pfam" id="PF07245">
    <property type="entry name" value="Phlebovirus_G2"/>
    <property type="match status" value="1"/>
</dbReference>
<keyword evidence="3" id="KW-0472">Membrane</keyword>
<dbReference type="OrthoDB" id="5876684at2759"/>
<dbReference type="InterPro" id="IPR008042">
    <property type="entry name" value="Retrotrans_Pao"/>
</dbReference>
<dbReference type="InterPro" id="IPR001584">
    <property type="entry name" value="Integrase_cat-core"/>
</dbReference>
<dbReference type="InterPro" id="IPR041588">
    <property type="entry name" value="Integrase_H2C2"/>
</dbReference>
<dbReference type="InterPro" id="IPR036397">
    <property type="entry name" value="RNaseH_sf"/>
</dbReference>
<keyword evidence="3" id="KW-1133">Transmembrane helix</keyword>
<dbReference type="Pfam" id="PF03564">
    <property type="entry name" value="DUF1759"/>
    <property type="match status" value="1"/>
</dbReference>
<dbReference type="SUPFAM" id="SSF53098">
    <property type="entry name" value="Ribonuclease H-like"/>
    <property type="match status" value="1"/>
</dbReference>
<protein>
    <recommendedName>
        <fullName evidence="4">Integrase catalytic domain-containing protein</fullName>
    </recommendedName>
</protein>
<evidence type="ECO:0000256" key="1">
    <source>
        <dbReference type="SAM" id="Coils"/>
    </source>
</evidence>
<dbReference type="InterPro" id="IPR040676">
    <property type="entry name" value="DUF5641"/>
</dbReference>
<feature type="compositionally biased region" description="Polar residues" evidence="2">
    <location>
        <begin position="438"/>
        <end position="451"/>
    </location>
</feature>
<dbReference type="Gene3D" id="3.30.420.10">
    <property type="entry name" value="Ribonuclease H-like superfamily/Ribonuclease H"/>
    <property type="match status" value="1"/>
</dbReference>
<feature type="compositionally biased region" description="Basic and acidic residues" evidence="2">
    <location>
        <begin position="452"/>
        <end position="467"/>
    </location>
</feature>
<accession>A0A9P1I1G0</accession>
<dbReference type="Gene3D" id="2.60.40.3770">
    <property type="match status" value="1"/>
</dbReference>
<reference evidence="5" key="1">
    <citation type="submission" date="2022-11" db="EMBL/GenBank/DDBJ databases">
        <authorList>
            <person name="Kikuchi T."/>
        </authorList>
    </citation>
    <scope>NUCLEOTIDE SEQUENCE</scope>
    <source>
        <strain evidence="5">PS1010</strain>
    </source>
</reference>
<organism evidence="5 6">
    <name type="scientific">Caenorhabditis angaria</name>
    <dbReference type="NCBI Taxonomy" id="860376"/>
    <lineage>
        <taxon>Eukaryota</taxon>
        <taxon>Metazoa</taxon>
        <taxon>Ecdysozoa</taxon>
        <taxon>Nematoda</taxon>
        <taxon>Chromadorea</taxon>
        <taxon>Rhabditida</taxon>
        <taxon>Rhabditina</taxon>
        <taxon>Rhabditomorpha</taxon>
        <taxon>Rhabditoidea</taxon>
        <taxon>Rhabditidae</taxon>
        <taxon>Peloderinae</taxon>
        <taxon>Caenorhabditis</taxon>
    </lineage>
</organism>
<dbReference type="EMBL" id="CANHGI010000001">
    <property type="protein sequence ID" value="CAI5437879.1"/>
    <property type="molecule type" value="Genomic_DNA"/>
</dbReference>
<dbReference type="GO" id="GO:0015074">
    <property type="term" value="P:DNA integration"/>
    <property type="evidence" value="ECO:0007669"/>
    <property type="project" value="InterPro"/>
</dbReference>
<keyword evidence="6" id="KW-1185">Reference proteome</keyword>
<feature type="region of interest" description="Disordered" evidence="2">
    <location>
        <begin position="329"/>
        <end position="359"/>
    </location>
</feature>
<keyword evidence="1" id="KW-0175">Coiled coil</keyword>
<comment type="caution">
    <text evidence="5">The sequence shown here is derived from an EMBL/GenBank/DDBJ whole genome shotgun (WGS) entry which is preliminary data.</text>
</comment>
<sequence length="2613" mass="298889">MPLSHYIGHMTRAERSLTDQIKEARELLSTINLVSNEEALDSLLLNASLLQDKIRRAEERLEALLKAEEGEANDDDDELEKKMEEKVKNVTKITEEGWDLVDKIKAHQTLLAKRLSNTQPNQLVETPRQNQGPEQGTKERYSNLPKITIPKFKGNTWEFPNFWTLFQEIVGKTDESPLIKLNHLINSLEGEPKNLLKKFRVTAENYEPAIQLLNQRYNNTEATIVALTDQLMKERSKGLKTADQRQLLDSINILIEQLVLNKEETNTRMMKEVVIAKFNDSIKKEVFKKKIEMGREQSWTMKKILEDLEEIISRDEDIEMLMKVKTNEEVAKTEDKKGNGNSPQNQKSNGSNKGSNDASKKEWNCIFCDEKHRNFECKKFADPQSRMKVITEQQRCVVCFSKQHKSTDCHKYPCKKCKQKHHNLLCTKSNNHMDKDANAQNKGASTNNNSKQTHENVNHSSIEHQDDEKHVLVSSQKKKSFLPTVCALVRDPKHDVWKSVSILIDSGADQSYISEEMAELLHLPTIGQVNLQLRTFGKAEPVSQIFDESEVEVKMENRSIKFKMLRSKHLTGWIRKAEMSVRDKEFAEKNRISLNEDVWQETIKPSIIIGCDYLTTIWNGEHLVLPSGLQLIKTKLGFTSLGMPDPTLKGSKIESSEDYSEINIAIDDEKVEIEQMLDTKMKAENEFTGSLADEKKAIDEKTRQFFNETIELREDGYYVRIPFKEGYKSLPSNYAIAARRLESVVKNSPKEVLQQMDEIFKNQLAKGIIEIVEPNEKPKGLVHYNPHQPVLTPDKITTTCRIVIDGSSHFKDEQSLNDVIFQGPSDLPDITELLTTFRSGKNALLSDVEKAFLCVRLQERDRDVTRILWVRDINKPVSKSNIIIFRHTRVIFGLNASPFLLAATIQHHLEKNHKNNTIPNIIDNIYVDNLIMTFDENQDEGHQLYRQLKRIFGEMNMNLREFMSNNSDIMEMIDEKDRSKEEIVKVLGIPWNIKEDQISMKIEYENMIQPNSRRSVSSTIAKVFDPMGYLVPILLKVKLFQRKLWNVDYQWDTPISEEHEFELQQIISGIDNFEIKLPREIISKSDPNTIIVFSDASKEAAAYAIYVKSKHGVKLIFGKSKVRPINEPWTIPKMEAQALSMATTKTETMVQALLKANIKIQKVIFFCDNEAVLKWVQGQPGRKEIGTFIYNRLRTMRFAVSQIESREVKVQFGYVRSKENPADLGTRGVDKYSFGNSIWWDGPKFCQEDTSKWDSKLFEIKDEGGIAHLNTVYEVTSDEQLFKCERSSSLAKCKRIAAYVLRFIWKSSKNLPETRNRLKNNIIEFGSISDGGEITAEEMKSAEQLLIKQHQKLISGSKMMKLKDLNLEVNEQGIIVCKGRFQQSESSDAAKFPVLIAEKSELAKLIIREAHGKWHSSIGHTMANVRTKYWIPKLRQQVKHQMAQCVKCQRFNGQPMKYPNMASLPKSRVIQSRPFETVGIDYFGPIDYKTDNETIEKAYGIIFTCSTTRLIHLEVVTSMDTSAFLKALRRFVAIRGIPRGIISDNAPHFLLAERILQDTQSKSSLNEEILEFLGVKEINWSHIVPYSPWQGGFYERLVKSVKHAFMKGIGRQILKLDELVTTFQEIAASLNGRPLTYVEEGPDTVKIIRPIDFIQNEISITIPMNELEEVEDEYRPSQETMAMRTQIETIKELKSSIKSTENVWEIWKTKYFAELRDKHKLRMDKKRGPIKKPSIGQVVLMCDPDQPRNYWKLAKIIEVINSKDGATREVCLKKSNGRVTKRPINLIVPLEIESEQVREEQEDIAEPEQGESSYNLRKRKPINYKEDESFVNHSRTTKTGPWSVSFASIRSIPILCIIILSLQMANAQQTSVGDGVECTNFGLKLIGKVEQFEVCTDTGSYCTNWKRVKFNQQDEIDVWLPPAVKARKHSCTVKIFKENVEIINKICPGVNICETIDCTLCWSNIFNPECHPQYAIIGLCVLIYGLLLTIYCIFNIPLRIGEPLIIAWKVCIHIGKLCNMCKNCMRWIWKCCVSKRSSRRKWKDLITIISILVAQVNGCQETDIIHNSETVCSNDIGTGLPQCQVITKQFLKLNNIQKESCIRMIKNGTAIQEVRMEFKNMEMKCLKKSILFTRDINQKIWISKRCASMGSCGENKCMNIRRDSNIPELDHVQNFTGSVFCMETCGGLTCGCFYPSAACTFYKIFAEIKTTDIFELFECEEWTPSMNVIVSIRNLMKKSSNVETINLKLNQPHGHKGNIFTLEAVSNPRSTILDSKYMSRNGSTITWNQQELPEFRCKNEKDAINANCSLFEKCNCQPTEQEMKCECEDTNLEKEFNQIDKRLPITVGHWTLSSERGNVKAQIQEGVATEIGIKLASNKSDLIMIKDTDICQVKPLMLNGCYKCTEAAQATIKCFSRQHNIMATVRCQEEMYTVDCSPQGTVNALNLFEQVARIEKQCSVECGSEPTSFKIAGTLRFTGSIWTSINRIIEGKSTVYHEVNLPRSFSPMEQLCGIDEKNDIAGHGNWYCGVGNVYVIGSIGDKNHWDWYENGGQNYNASDQIGSSHHLFLVGASTEIDRDGNEATYIVMLVFFAGPTTSKLGNVEDSHSSTNNS</sequence>
<dbReference type="SUPFAM" id="SSF56672">
    <property type="entry name" value="DNA/RNA polymerases"/>
    <property type="match status" value="1"/>
</dbReference>
<feature type="region of interest" description="Disordered" evidence="2">
    <location>
        <begin position="430"/>
        <end position="467"/>
    </location>
</feature>
<dbReference type="Gene3D" id="3.30.70.270">
    <property type="match status" value="1"/>
</dbReference>
<dbReference type="GO" id="GO:0003676">
    <property type="term" value="F:nucleic acid binding"/>
    <property type="evidence" value="ECO:0007669"/>
    <property type="project" value="InterPro"/>
</dbReference>